<accession>A0A9D4K1M4</accession>
<evidence type="ECO:0000313" key="2">
    <source>
        <dbReference type="Proteomes" id="UP000828390"/>
    </source>
</evidence>
<evidence type="ECO:0000313" key="1">
    <source>
        <dbReference type="EMBL" id="KAH3831154.1"/>
    </source>
</evidence>
<reference evidence="1" key="2">
    <citation type="submission" date="2020-11" db="EMBL/GenBank/DDBJ databases">
        <authorList>
            <person name="McCartney M.A."/>
            <person name="Auch B."/>
            <person name="Kono T."/>
            <person name="Mallez S."/>
            <person name="Becker A."/>
            <person name="Gohl D.M."/>
            <person name="Silverstein K.A.T."/>
            <person name="Koren S."/>
            <person name="Bechman K.B."/>
            <person name="Herman A."/>
            <person name="Abrahante J.E."/>
            <person name="Garbe J."/>
        </authorList>
    </citation>
    <scope>NUCLEOTIDE SEQUENCE</scope>
    <source>
        <strain evidence="1">Duluth1</strain>
        <tissue evidence="1">Whole animal</tissue>
    </source>
</reference>
<dbReference type="InterPro" id="IPR012337">
    <property type="entry name" value="RNaseH-like_sf"/>
</dbReference>
<protein>
    <recommendedName>
        <fullName evidence="3">DUF4371 domain-containing protein</fullName>
    </recommendedName>
</protein>
<proteinExistence type="predicted"/>
<sequence>MQDRVARQRAITAAFISEHCLPVSIAPELLEFAKRLCQDKEALNRTTISRSSAIYIYTHGVARCMKEELSIKLKGQAISLNVDEATNHNNDNILNALVQYYDEETGKIEIAHLGSRKQNFATAAKILESLESILAEYGLQWSQVISILMDNCSTRRGVRGSLETLIRAKNPNLLDLSGDTVHMINNVAKTLLNCVDKTMPMFASDKFYDIEESPKVKEIFSEIQNLMNGKTSKHLILPISSRFLQMNVVACRLMECMDFLTVYYYGYLTEEEKTKHRFVFPVFTEACISRFVTS</sequence>
<name>A0A9D4K1M4_DREPO</name>
<keyword evidence="2" id="KW-1185">Reference proteome</keyword>
<dbReference type="PANTHER" id="PTHR37162">
    <property type="entry name" value="HAT FAMILY DIMERISATION DOMAINCONTAINING PROTEIN-RELATED"/>
    <property type="match status" value="1"/>
</dbReference>
<organism evidence="1 2">
    <name type="scientific">Dreissena polymorpha</name>
    <name type="common">Zebra mussel</name>
    <name type="synonym">Mytilus polymorpha</name>
    <dbReference type="NCBI Taxonomy" id="45954"/>
    <lineage>
        <taxon>Eukaryota</taxon>
        <taxon>Metazoa</taxon>
        <taxon>Spiralia</taxon>
        <taxon>Lophotrochozoa</taxon>
        <taxon>Mollusca</taxon>
        <taxon>Bivalvia</taxon>
        <taxon>Autobranchia</taxon>
        <taxon>Heteroconchia</taxon>
        <taxon>Euheterodonta</taxon>
        <taxon>Imparidentia</taxon>
        <taxon>Neoheterodontei</taxon>
        <taxon>Myida</taxon>
        <taxon>Dreissenoidea</taxon>
        <taxon>Dreissenidae</taxon>
        <taxon>Dreissena</taxon>
    </lineage>
</organism>
<dbReference type="PANTHER" id="PTHR37162:SF1">
    <property type="entry name" value="BED-TYPE DOMAIN-CONTAINING PROTEIN"/>
    <property type="match status" value="1"/>
</dbReference>
<comment type="caution">
    <text evidence="1">The sequence shown here is derived from an EMBL/GenBank/DDBJ whole genome shotgun (WGS) entry which is preliminary data.</text>
</comment>
<dbReference type="EMBL" id="JAIWYP010000004">
    <property type="protein sequence ID" value="KAH3831154.1"/>
    <property type="molecule type" value="Genomic_DNA"/>
</dbReference>
<dbReference type="SUPFAM" id="SSF53098">
    <property type="entry name" value="Ribonuclease H-like"/>
    <property type="match status" value="1"/>
</dbReference>
<evidence type="ECO:0008006" key="3">
    <source>
        <dbReference type="Google" id="ProtNLM"/>
    </source>
</evidence>
<dbReference type="Proteomes" id="UP000828390">
    <property type="component" value="Unassembled WGS sequence"/>
</dbReference>
<gene>
    <name evidence="1" type="ORF">DPMN_104416</name>
</gene>
<dbReference type="AlphaFoldDB" id="A0A9D4K1M4"/>
<reference evidence="1" key="1">
    <citation type="journal article" date="2019" name="bioRxiv">
        <title>The Genome of the Zebra Mussel, Dreissena polymorpha: A Resource for Invasive Species Research.</title>
        <authorList>
            <person name="McCartney M.A."/>
            <person name="Auch B."/>
            <person name="Kono T."/>
            <person name="Mallez S."/>
            <person name="Zhang Y."/>
            <person name="Obille A."/>
            <person name="Becker A."/>
            <person name="Abrahante J.E."/>
            <person name="Garbe J."/>
            <person name="Badalamenti J.P."/>
            <person name="Herman A."/>
            <person name="Mangelson H."/>
            <person name="Liachko I."/>
            <person name="Sullivan S."/>
            <person name="Sone E.D."/>
            <person name="Koren S."/>
            <person name="Silverstein K.A.T."/>
            <person name="Beckman K.B."/>
            <person name="Gohl D.M."/>
        </authorList>
    </citation>
    <scope>NUCLEOTIDE SEQUENCE</scope>
    <source>
        <strain evidence="1">Duluth1</strain>
        <tissue evidence="1">Whole animal</tissue>
    </source>
</reference>